<reference evidence="1" key="1">
    <citation type="submission" date="2014-05" db="EMBL/GenBank/DDBJ databases">
        <authorList>
            <person name="Urmite Genomes"/>
        </authorList>
    </citation>
    <scope>NUCLEOTIDE SEQUENCE</scope>
    <source>
        <strain evidence="1">DSM 44074</strain>
    </source>
</reference>
<dbReference type="AlphaFoldDB" id="A0AAV2WL58"/>
<reference evidence="1" key="2">
    <citation type="submission" date="2015-09" db="EMBL/GenBank/DDBJ databases">
        <title>Draft genome sequence of Mycobacterium neoaurum DSM 44074.</title>
        <authorList>
            <person name="Croce O."/>
            <person name="Robert C."/>
            <person name="Raoult D."/>
            <person name="Drancourt M."/>
        </authorList>
    </citation>
    <scope>NUCLEOTIDE SEQUENCE</scope>
    <source>
        <strain evidence="1">DSM 44074</strain>
    </source>
</reference>
<dbReference type="EMBL" id="LK021338">
    <property type="protein sequence ID" value="CDQ44961.1"/>
    <property type="molecule type" value="Genomic_DNA"/>
</dbReference>
<gene>
    <name evidence="1" type="ORF">BN1047_02846</name>
</gene>
<organism evidence="1 2">
    <name type="scientific">Mycolicibacterium neoaurum</name>
    <name type="common">Mycobacterium neoaurum</name>
    <dbReference type="NCBI Taxonomy" id="1795"/>
    <lineage>
        <taxon>Bacteria</taxon>
        <taxon>Bacillati</taxon>
        <taxon>Actinomycetota</taxon>
        <taxon>Actinomycetes</taxon>
        <taxon>Mycobacteriales</taxon>
        <taxon>Mycobacteriaceae</taxon>
        <taxon>Mycolicibacterium</taxon>
    </lineage>
</organism>
<dbReference type="Proteomes" id="UP000028864">
    <property type="component" value="Unassembled WGS sequence"/>
</dbReference>
<protein>
    <submittedName>
        <fullName evidence="1">Uncharacterized protein</fullName>
    </submittedName>
</protein>
<name>A0AAV2WL58_MYCNE</name>
<proteinExistence type="predicted"/>
<dbReference type="RefSeq" id="WP_030137184.1">
    <property type="nucleotide sequence ID" value="NZ_LK021338.1"/>
</dbReference>
<evidence type="ECO:0000313" key="2">
    <source>
        <dbReference type="Proteomes" id="UP000028864"/>
    </source>
</evidence>
<evidence type="ECO:0000313" key="1">
    <source>
        <dbReference type="EMBL" id="CDQ44961.1"/>
    </source>
</evidence>
<accession>A0AAV2WL58</accession>
<sequence length="352" mass="36971">MKLTAQDGLWTTGGALAEPPAVAVLEVAGAVLAWTVDDPAAPVHLTFTDIAAADWLWRVAGESGHVALLAAIGDAMPEPSAVIDVAGVELAAEPLGRLRRLALGHWLRRWWPASMRDSIVELDAAVLDVEIAVLTAAAQDYFVDDTFDSDVEALLRPHRDVLAGLGSSADPRITELLESCADLVDLPDPVDVPASWRRDDYALAAGGAGTATQPSIARGTASISWGAVPPAVFDAAEDTVDWAAHADDAGRVILTVRTAVRAPADGIPVRFRGNGIAADAVLAADGTTTAELPITESAAWNHDWRTALLTVGGPATESREARDRIRAFVRSRSRDGAADAFLAEVLAAESDY</sequence>